<dbReference type="SMART" id="SM00848">
    <property type="entry name" value="Inhibitor_I29"/>
    <property type="match status" value="1"/>
</dbReference>
<dbReference type="InterPro" id="IPR013201">
    <property type="entry name" value="Prot_inhib_I29"/>
</dbReference>
<dbReference type="SUPFAM" id="SSF54001">
    <property type="entry name" value="Cysteine proteinases"/>
    <property type="match status" value="1"/>
</dbReference>
<dbReference type="CDD" id="cd02248">
    <property type="entry name" value="Peptidase_C1A"/>
    <property type="match status" value="1"/>
</dbReference>
<dbReference type="AlphaFoldDB" id="A0A6C0FBQ5"/>
<reference evidence="5" key="1">
    <citation type="journal article" date="2020" name="Nature">
        <title>Giant virus diversity and host interactions through global metagenomics.</title>
        <authorList>
            <person name="Schulz F."/>
            <person name="Roux S."/>
            <person name="Paez-Espino D."/>
            <person name="Jungbluth S."/>
            <person name="Walsh D.A."/>
            <person name="Denef V.J."/>
            <person name="McMahon K.D."/>
            <person name="Konstantinidis K.T."/>
            <person name="Eloe-Fadrosh E.A."/>
            <person name="Kyrpides N.C."/>
            <person name="Woyke T."/>
        </authorList>
    </citation>
    <scope>NUCLEOTIDE SEQUENCE</scope>
    <source>
        <strain evidence="5">GVMAG-S-ERX556049-19</strain>
    </source>
</reference>
<accession>A0A6C0FBQ5</accession>
<evidence type="ECO:0000259" key="3">
    <source>
        <dbReference type="SMART" id="SM00645"/>
    </source>
</evidence>
<organism evidence="5">
    <name type="scientific">viral metagenome</name>
    <dbReference type="NCBI Taxonomy" id="1070528"/>
    <lineage>
        <taxon>unclassified sequences</taxon>
        <taxon>metagenomes</taxon>
        <taxon>organismal metagenomes</taxon>
    </lineage>
</organism>
<dbReference type="InterPro" id="IPR039417">
    <property type="entry name" value="Peptidase_C1A_papain-like"/>
</dbReference>
<dbReference type="Gene3D" id="3.90.70.10">
    <property type="entry name" value="Cysteine proteinases"/>
    <property type="match status" value="1"/>
</dbReference>
<keyword evidence="2" id="KW-1015">Disulfide bond</keyword>
<feature type="domain" description="Cathepsin propeptide inhibitor" evidence="4">
    <location>
        <begin position="26"/>
        <end position="82"/>
    </location>
</feature>
<dbReference type="InterPro" id="IPR013128">
    <property type="entry name" value="Peptidase_C1A"/>
</dbReference>
<name>A0A6C0FBQ5_9ZZZZ</name>
<evidence type="ECO:0000256" key="1">
    <source>
        <dbReference type="ARBA" id="ARBA00008455"/>
    </source>
</evidence>
<dbReference type="InterPro" id="IPR038765">
    <property type="entry name" value="Papain-like_cys_pep_sf"/>
</dbReference>
<sequence>MNSIIFLVMTLSMLIFGKSQNLKTRFTEWVEKFEMKIENEEMHQHVFNNWVENDKYIETVNAENKTYTLGHNQFSGMDEDEFSKYLGYSFHNLSTKREEIQNKIQKINCLTICLENYDEEHKLQAVECLTECLDEDEQLESLPDTINWVEKGAVTPVKNQGQCGSCWSFSTTGALEGAYYIKYGKLESFSEQQLVSCDNFQHGGKDHGCNGGLMDNAFTWIEKNGGLCLETEYPYTSGDSKSSETCENTCEVFEDSEIKQYVDVPANSDEAMMTALTQQPVSIAIQADQKDFQLYKSGVFTETCGTKLDHGVLVVGYGSSNGEDYYLIKNSWGTTWGDEGYIKLGRGAEYNEGKGQCGMLMQGSYPEL</sequence>
<dbReference type="InterPro" id="IPR025660">
    <property type="entry name" value="Pept_his_AS"/>
</dbReference>
<comment type="similarity">
    <text evidence="1">Belongs to the peptidase C1 family.</text>
</comment>
<evidence type="ECO:0000313" key="5">
    <source>
        <dbReference type="EMBL" id="QHT37979.1"/>
    </source>
</evidence>
<evidence type="ECO:0000256" key="2">
    <source>
        <dbReference type="ARBA" id="ARBA00023157"/>
    </source>
</evidence>
<dbReference type="InterPro" id="IPR000668">
    <property type="entry name" value="Peptidase_C1A_C"/>
</dbReference>
<dbReference type="PROSITE" id="PS00139">
    <property type="entry name" value="THIOL_PROTEASE_CYS"/>
    <property type="match status" value="1"/>
</dbReference>
<dbReference type="PANTHER" id="PTHR12411">
    <property type="entry name" value="CYSTEINE PROTEASE FAMILY C1-RELATED"/>
    <property type="match status" value="1"/>
</dbReference>
<dbReference type="EMBL" id="MN738823">
    <property type="protein sequence ID" value="QHT37979.1"/>
    <property type="molecule type" value="Genomic_DNA"/>
</dbReference>
<protein>
    <recommendedName>
        <fullName evidence="6">Peptidase C1A papain C-terminal domain-containing protein</fullName>
    </recommendedName>
</protein>
<proteinExistence type="inferred from homology"/>
<dbReference type="PRINTS" id="PR00705">
    <property type="entry name" value="PAPAIN"/>
</dbReference>
<dbReference type="PROSITE" id="PS00639">
    <property type="entry name" value="THIOL_PROTEASE_HIS"/>
    <property type="match status" value="1"/>
</dbReference>
<dbReference type="InterPro" id="IPR000169">
    <property type="entry name" value="Pept_cys_AS"/>
</dbReference>
<dbReference type="Pfam" id="PF00112">
    <property type="entry name" value="Peptidase_C1"/>
    <property type="match status" value="1"/>
</dbReference>
<evidence type="ECO:0000259" key="4">
    <source>
        <dbReference type="SMART" id="SM00848"/>
    </source>
</evidence>
<evidence type="ECO:0008006" key="6">
    <source>
        <dbReference type="Google" id="ProtNLM"/>
    </source>
</evidence>
<dbReference type="FunFam" id="3.90.70.10:FF:000332">
    <property type="entry name" value="Cathepsin L1"/>
    <property type="match status" value="1"/>
</dbReference>
<dbReference type="Pfam" id="PF08246">
    <property type="entry name" value="Inhibitor_I29"/>
    <property type="match status" value="1"/>
</dbReference>
<dbReference type="GO" id="GO:0006508">
    <property type="term" value="P:proteolysis"/>
    <property type="evidence" value="ECO:0007669"/>
    <property type="project" value="InterPro"/>
</dbReference>
<dbReference type="GO" id="GO:0008234">
    <property type="term" value="F:cysteine-type peptidase activity"/>
    <property type="evidence" value="ECO:0007669"/>
    <property type="project" value="InterPro"/>
</dbReference>
<feature type="domain" description="Peptidase C1A papain C-terminal" evidence="3">
    <location>
        <begin position="142"/>
        <end position="367"/>
    </location>
</feature>
<dbReference type="SMART" id="SM00645">
    <property type="entry name" value="Pept_C1"/>
    <property type="match status" value="1"/>
</dbReference>